<reference evidence="1 2" key="1">
    <citation type="journal article" date="2012" name="Sci. Rep.">
        <title>Genomic perspectives on the evolution of fungal entomopathogenicity in Beauveria bassiana.</title>
        <authorList>
            <person name="Xiao G."/>
            <person name="Ying S.H."/>
            <person name="Zheng P."/>
            <person name="Wang Z.L."/>
            <person name="Zhang S."/>
            <person name="Xie X.Q."/>
            <person name="Shang Y."/>
            <person name="St Leger R.J."/>
            <person name="Zhao G.P."/>
            <person name="Wang C."/>
            <person name="Feng M.G."/>
        </authorList>
    </citation>
    <scope>NUCLEOTIDE SEQUENCE [LARGE SCALE GENOMIC DNA]</scope>
    <source>
        <strain evidence="1 2">ARSEF 2860</strain>
    </source>
</reference>
<dbReference type="Proteomes" id="UP000002762">
    <property type="component" value="Unassembled WGS sequence"/>
</dbReference>
<dbReference type="EMBL" id="JH725214">
    <property type="protein sequence ID" value="EJP61305.1"/>
    <property type="molecule type" value="Genomic_DNA"/>
</dbReference>
<dbReference type="InterPro" id="IPR029063">
    <property type="entry name" value="SAM-dependent_MTases_sf"/>
</dbReference>
<organism evidence="1 2">
    <name type="scientific">Beauveria bassiana (strain ARSEF 2860)</name>
    <name type="common">White muscardine disease fungus</name>
    <name type="synonym">Tritirachium shiotae</name>
    <dbReference type="NCBI Taxonomy" id="655819"/>
    <lineage>
        <taxon>Eukaryota</taxon>
        <taxon>Fungi</taxon>
        <taxon>Dikarya</taxon>
        <taxon>Ascomycota</taxon>
        <taxon>Pezizomycotina</taxon>
        <taxon>Sordariomycetes</taxon>
        <taxon>Hypocreomycetidae</taxon>
        <taxon>Hypocreales</taxon>
        <taxon>Cordycipitaceae</taxon>
        <taxon>Beauveria</taxon>
    </lineage>
</organism>
<dbReference type="HOGENOM" id="CLU_054799_0_0_1"/>
<name>J4VRS3_BEAB2</name>
<dbReference type="InParanoid" id="J4VRS3"/>
<dbReference type="SUPFAM" id="SSF53335">
    <property type="entry name" value="S-adenosyl-L-methionine-dependent methyltransferases"/>
    <property type="match status" value="1"/>
</dbReference>
<dbReference type="PANTHER" id="PTHR39290">
    <property type="entry name" value="C3H1-TYPE DOMAIN-CONTAINING PROTEIN-RELATED"/>
    <property type="match status" value="1"/>
</dbReference>
<sequence length="357" mass="39691">MAHGAKKQYCAGSAGFEPSLVSGDYALHVQIAELLEDNDLLGASRVLFKLPNNDDYVYHATASVSLAQVQHVVRLGGVNGLHNWYRMIDGTPNFKTNAKKNSIRADCANCLTDKRYIHAALEPKLTIPKVKSSPIYNPYFQFWEWSCRALEWCGPCASSERVATSHHVLPIFMHHFGCATPSHESLEVLRILADGRDVADMGSGNGYWSFMLRAYGLKVHPVDNMQSAWRVSWVGDTVISDGVKWLKRHEHGKHMVLLLVYPIVGGGIQDGIQGAFTKDLVNAYDGDTIAVVGTQNKNGYTGFMNMTMAEYMKKEQPHWTRVVQIALPSFGGKDEAMFVFQRGERAGKLKKDLAGRS</sequence>
<dbReference type="OrthoDB" id="5411518at2759"/>
<dbReference type="GeneID" id="19892754"/>
<dbReference type="RefSeq" id="XP_008603061.1">
    <property type="nucleotide sequence ID" value="XM_008604839.1"/>
</dbReference>
<protein>
    <submittedName>
        <fullName evidence="1">Uncharacterized protein</fullName>
    </submittedName>
</protein>
<proteinExistence type="predicted"/>
<evidence type="ECO:0000313" key="1">
    <source>
        <dbReference type="EMBL" id="EJP61305.1"/>
    </source>
</evidence>
<dbReference type="PANTHER" id="PTHR39290:SF6">
    <property type="entry name" value="S-ADENOSYL-L-METHIONINE-DEPENDENT METHYLTRANSFERASES SUPERFAMILY PROTEIN"/>
    <property type="match status" value="1"/>
</dbReference>
<dbReference type="AlphaFoldDB" id="J4VRS3"/>
<gene>
    <name evidence="1" type="ORF">BBA_09742</name>
</gene>
<evidence type="ECO:0000313" key="2">
    <source>
        <dbReference type="Proteomes" id="UP000002762"/>
    </source>
</evidence>
<keyword evidence="2" id="KW-1185">Reference proteome</keyword>
<accession>J4VRS3</accession>